<protein>
    <submittedName>
        <fullName evidence="2">Uncharacterized protein</fullName>
    </submittedName>
</protein>
<reference evidence="2" key="1">
    <citation type="submission" date="2023-07" db="EMBL/GenBank/DDBJ databases">
        <title>Black Yeasts Isolated from many extreme environments.</title>
        <authorList>
            <person name="Coleine C."/>
            <person name="Stajich J.E."/>
            <person name="Selbmann L."/>
        </authorList>
    </citation>
    <scope>NUCLEOTIDE SEQUENCE</scope>
    <source>
        <strain evidence="2">CCFEE 5485</strain>
    </source>
</reference>
<dbReference type="EMBL" id="JAUTXT010000010">
    <property type="protein sequence ID" value="KAK3676491.1"/>
    <property type="molecule type" value="Genomic_DNA"/>
</dbReference>
<organism evidence="2 3">
    <name type="scientific">Recurvomyces mirabilis</name>
    <dbReference type="NCBI Taxonomy" id="574656"/>
    <lineage>
        <taxon>Eukaryota</taxon>
        <taxon>Fungi</taxon>
        <taxon>Dikarya</taxon>
        <taxon>Ascomycota</taxon>
        <taxon>Pezizomycotina</taxon>
        <taxon>Dothideomycetes</taxon>
        <taxon>Dothideomycetidae</taxon>
        <taxon>Mycosphaerellales</taxon>
        <taxon>Teratosphaeriaceae</taxon>
        <taxon>Recurvomyces</taxon>
    </lineage>
</organism>
<keyword evidence="3" id="KW-1185">Reference proteome</keyword>
<accession>A0AAE0WR61</accession>
<dbReference type="Proteomes" id="UP001274830">
    <property type="component" value="Unassembled WGS sequence"/>
</dbReference>
<dbReference type="AlphaFoldDB" id="A0AAE0WR61"/>
<comment type="caution">
    <text evidence="2">The sequence shown here is derived from an EMBL/GenBank/DDBJ whole genome shotgun (WGS) entry which is preliminary data.</text>
</comment>
<evidence type="ECO:0000256" key="1">
    <source>
        <dbReference type="SAM" id="Coils"/>
    </source>
</evidence>
<keyword evidence="1" id="KW-0175">Coiled coil</keyword>
<name>A0AAE0WR61_9PEZI</name>
<evidence type="ECO:0000313" key="3">
    <source>
        <dbReference type="Proteomes" id="UP001274830"/>
    </source>
</evidence>
<sequence>MDLSDYLCQNEIDQLNQVFEISLRHDSALVFWTGISQQLAQDWARRNDLKTLTIAMGSLYAKGSQGRPKSRKSKKAWSKYMKGASWIFAQQACQNRYAIVLTNAPPNVYSTREDSSFREIEEPILKGIESDRHTIQIEYVHPKFSGAASFRYQTWPENRSSEWHSFLECITIKDMVKRFVQRAKLRRSEVIVELENMTPLHNSEHSVSLDTVYRDGQQESAQQVRAAGRAQVAGEQQTARAKKAAKQLKVEREQQAARAKKAAKQLKVEREQQAAQAKKAAKQLKVEREQQQAARAEKATKQLKVAKVLTCKVPGATFLPCLG</sequence>
<evidence type="ECO:0000313" key="2">
    <source>
        <dbReference type="EMBL" id="KAK3676491.1"/>
    </source>
</evidence>
<gene>
    <name evidence="2" type="ORF">LTR78_003767</name>
</gene>
<feature type="coiled-coil region" evidence="1">
    <location>
        <begin position="245"/>
        <end position="306"/>
    </location>
</feature>
<proteinExistence type="predicted"/>